<evidence type="ECO:0000256" key="9">
    <source>
        <dbReference type="SAM" id="Phobius"/>
    </source>
</evidence>
<comment type="caution">
    <text evidence="11">The sequence shown here is derived from an EMBL/GenBank/DDBJ whole genome shotgun (WGS) entry which is preliminary data.</text>
</comment>
<keyword evidence="12" id="KW-1185">Reference proteome</keyword>
<dbReference type="CDD" id="cd17502">
    <property type="entry name" value="MFS_Azr1_MDR_like"/>
    <property type="match status" value="1"/>
</dbReference>
<evidence type="ECO:0000256" key="2">
    <source>
        <dbReference type="ARBA" id="ARBA00008335"/>
    </source>
</evidence>
<dbReference type="InterPro" id="IPR036259">
    <property type="entry name" value="MFS_trans_sf"/>
</dbReference>
<dbReference type="RefSeq" id="XP_070883234.1">
    <property type="nucleotide sequence ID" value="XM_071034587.1"/>
</dbReference>
<dbReference type="Proteomes" id="UP001610432">
    <property type="component" value="Unassembled WGS sequence"/>
</dbReference>
<feature type="transmembrane region" description="Helical" evidence="9">
    <location>
        <begin position="365"/>
        <end position="383"/>
    </location>
</feature>
<dbReference type="InterPro" id="IPR011701">
    <property type="entry name" value="MFS"/>
</dbReference>
<dbReference type="GeneID" id="98149659"/>
<dbReference type="EMBL" id="JBFXLQ010000042">
    <property type="protein sequence ID" value="KAL2864255.1"/>
    <property type="molecule type" value="Genomic_DNA"/>
</dbReference>
<feature type="transmembrane region" description="Helical" evidence="9">
    <location>
        <begin position="259"/>
        <end position="281"/>
    </location>
</feature>
<accession>A0ABR4LIC5</accession>
<dbReference type="PRINTS" id="PR01036">
    <property type="entry name" value="TCRTETB"/>
</dbReference>
<dbReference type="InterPro" id="IPR020846">
    <property type="entry name" value="MFS_dom"/>
</dbReference>
<evidence type="ECO:0000256" key="4">
    <source>
        <dbReference type="ARBA" id="ARBA00022692"/>
    </source>
</evidence>
<feature type="region of interest" description="Disordered" evidence="8">
    <location>
        <begin position="1"/>
        <end position="51"/>
    </location>
</feature>
<comment type="subcellular location">
    <subcellularLocation>
        <location evidence="1">Membrane</location>
        <topology evidence="1">Multi-pass membrane protein</topology>
    </subcellularLocation>
</comment>
<dbReference type="PANTHER" id="PTHR23501:SF187">
    <property type="entry name" value="MAJOR FACILITATOR SUPERFAMILY (MFS) PROFILE DOMAIN-CONTAINING PROTEIN"/>
    <property type="match status" value="1"/>
</dbReference>
<keyword evidence="6 9" id="KW-0472">Membrane</keyword>
<feature type="transmembrane region" description="Helical" evidence="9">
    <location>
        <begin position="287"/>
        <end position="306"/>
    </location>
</feature>
<evidence type="ECO:0000313" key="11">
    <source>
        <dbReference type="EMBL" id="KAL2864255.1"/>
    </source>
</evidence>
<dbReference type="Gene3D" id="1.20.1720.10">
    <property type="entry name" value="Multidrug resistance protein D"/>
    <property type="match status" value="1"/>
</dbReference>
<feature type="transmembrane region" description="Helical" evidence="9">
    <location>
        <begin position="60"/>
        <end position="80"/>
    </location>
</feature>
<proteinExistence type="inferred from homology"/>
<evidence type="ECO:0000256" key="5">
    <source>
        <dbReference type="ARBA" id="ARBA00022989"/>
    </source>
</evidence>
<evidence type="ECO:0000256" key="8">
    <source>
        <dbReference type="SAM" id="MobiDB-lite"/>
    </source>
</evidence>
<evidence type="ECO:0000256" key="6">
    <source>
        <dbReference type="ARBA" id="ARBA00023136"/>
    </source>
</evidence>
<evidence type="ECO:0000256" key="7">
    <source>
        <dbReference type="ARBA" id="ARBA00023180"/>
    </source>
</evidence>
<reference evidence="11 12" key="1">
    <citation type="submission" date="2024-07" db="EMBL/GenBank/DDBJ databases">
        <title>Section-level genome sequencing and comparative genomics of Aspergillus sections Usti and Cavernicolus.</title>
        <authorList>
            <consortium name="Lawrence Berkeley National Laboratory"/>
            <person name="Nybo J.L."/>
            <person name="Vesth T.C."/>
            <person name="Theobald S."/>
            <person name="Frisvad J.C."/>
            <person name="Larsen T.O."/>
            <person name="Kjaerboelling I."/>
            <person name="Rothschild-Mancinelli K."/>
            <person name="Lyhne E.K."/>
            <person name="Kogle M.E."/>
            <person name="Barry K."/>
            <person name="Clum A."/>
            <person name="Na H."/>
            <person name="Ledsgaard L."/>
            <person name="Lin J."/>
            <person name="Lipzen A."/>
            <person name="Kuo A."/>
            <person name="Riley R."/>
            <person name="Mondo S."/>
            <person name="Labutti K."/>
            <person name="Haridas S."/>
            <person name="Pangalinan J."/>
            <person name="Salamov A.A."/>
            <person name="Simmons B.A."/>
            <person name="Magnuson J.K."/>
            <person name="Chen J."/>
            <person name="Drula E."/>
            <person name="Henrissat B."/>
            <person name="Wiebenga A."/>
            <person name="Lubbers R.J."/>
            <person name="Gomes A.C."/>
            <person name="Macurrencykelacurrency M.R."/>
            <person name="Stajich J."/>
            <person name="Grigoriev I.V."/>
            <person name="Mortensen U.H."/>
            <person name="De Vries R.P."/>
            <person name="Baker S.E."/>
            <person name="Andersen M.R."/>
        </authorList>
    </citation>
    <scope>NUCLEOTIDE SEQUENCE [LARGE SCALE GENOMIC DNA]</scope>
    <source>
        <strain evidence="11 12">CBS 449.75</strain>
    </source>
</reference>
<feature type="transmembrane region" description="Helical" evidence="9">
    <location>
        <begin position="327"/>
        <end position="345"/>
    </location>
</feature>
<feature type="transmembrane region" description="Helical" evidence="9">
    <location>
        <begin position="532"/>
        <end position="549"/>
    </location>
</feature>
<evidence type="ECO:0000256" key="3">
    <source>
        <dbReference type="ARBA" id="ARBA00022448"/>
    </source>
</evidence>
<evidence type="ECO:0000313" key="12">
    <source>
        <dbReference type="Proteomes" id="UP001610432"/>
    </source>
</evidence>
<organism evidence="11 12">
    <name type="scientific">Aspergillus lucknowensis</name>
    <dbReference type="NCBI Taxonomy" id="176173"/>
    <lineage>
        <taxon>Eukaryota</taxon>
        <taxon>Fungi</taxon>
        <taxon>Dikarya</taxon>
        <taxon>Ascomycota</taxon>
        <taxon>Pezizomycotina</taxon>
        <taxon>Eurotiomycetes</taxon>
        <taxon>Eurotiomycetidae</taxon>
        <taxon>Eurotiales</taxon>
        <taxon>Aspergillaceae</taxon>
        <taxon>Aspergillus</taxon>
        <taxon>Aspergillus subgen. Nidulantes</taxon>
    </lineage>
</organism>
<keyword evidence="4 9" id="KW-0812">Transmembrane</keyword>
<evidence type="ECO:0000259" key="10">
    <source>
        <dbReference type="PROSITE" id="PS50850"/>
    </source>
</evidence>
<gene>
    <name evidence="11" type="ORF">BJX67DRAFT_390086</name>
</gene>
<keyword evidence="5 9" id="KW-1133">Transmembrane helix</keyword>
<comment type="similarity">
    <text evidence="2">Belongs to the major facilitator superfamily.</text>
</comment>
<feature type="transmembrane region" description="Helical" evidence="9">
    <location>
        <begin position="218"/>
        <end position="238"/>
    </location>
</feature>
<dbReference type="PANTHER" id="PTHR23501">
    <property type="entry name" value="MAJOR FACILITATOR SUPERFAMILY"/>
    <property type="match status" value="1"/>
</dbReference>
<sequence length="584" mass="62885">MASEAQPEVPATNTTKDHEIPIDPSPAVSDAAIDSNETDRPTEPSVEVKQEDPPKHHYSWRFWVIFPALCITGFLASLEGSLVTTAMPTINNELRSGSNYIWAINAFFLTSAALQPLYGQLANIFGRRWVTVGAYAVFLLGSGIAGGATSANVLIAGRAIQGAGSGCLVTMLDLVVSDLVPVRQRGSFMGITFAAVNIGTALGPFIGGIIVDTISWRWAFYINLPIAGAATVVVLFALNTSYRKDLVKERLLRIDLVGNSILVAATVAVLFALTFGGAVYSWSSWHVLVPLLLGFAGYALFLGYEASGFPSEPVVPLRLFGNRTSSAAYFITTMWSILSMWRIYFLSVYFQGVQASSPARAGVQILPSVLMLLPAVVISGGVMKKTGRFVPIHFIGLALTVVGHGLYTILGPSSSTATWVIVQLVTGFFSNLVLPCLLPAVQAGLSEKDTAAATAFWGFLRSFGIIWGVTIPAAIFNNRISALVDGVEDPEVRELLSGGQAYERASKAFVNSYPDPVRSQIIHAYSEALKRTWQISIAFAAVAFLAVFIEKEVSMRTTVETEYGLKEKAKDVENKAEDRSEATS</sequence>
<feature type="transmembrane region" description="Helical" evidence="9">
    <location>
        <begin position="188"/>
        <end position="206"/>
    </location>
</feature>
<feature type="transmembrane region" description="Helical" evidence="9">
    <location>
        <begin position="100"/>
        <end position="118"/>
    </location>
</feature>
<dbReference type="SUPFAM" id="SSF103473">
    <property type="entry name" value="MFS general substrate transporter"/>
    <property type="match status" value="1"/>
</dbReference>
<feature type="transmembrane region" description="Helical" evidence="9">
    <location>
        <begin position="450"/>
        <end position="475"/>
    </location>
</feature>
<feature type="transmembrane region" description="Helical" evidence="9">
    <location>
        <begin position="390"/>
        <end position="410"/>
    </location>
</feature>
<feature type="domain" description="Major facilitator superfamily (MFS) profile" evidence="10">
    <location>
        <begin position="65"/>
        <end position="555"/>
    </location>
</feature>
<evidence type="ECO:0000256" key="1">
    <source>
        <dbReference type="ARBA" id="ARBA00004141"/>
    </source>
</evidence>
<dbReference type="PROSITE" id="PS50850">
    <property type="entry name" value="MFS"/>
    <property type="match status" value="1"/>
</dbReference>
<feature type="transmembrane region" description="Helical" evidence="9">
    <location>
        <begin position="130"/>
        <end position="149"/>
    </location>
</feature>
<keyword evidence="3" id="KW-0813">Transport</keyword>
<keyword evidence="7" id="KW-0325">Glycoprotein</keyword>
<feature type="transmembrane region" description="Helical" evidence="9">
    <location>
        <begin position="416"/>
        <end position="438"/>
    </location>
</feature>
<protein>
    <submittedName>
        <fullName evidence="11">DNA repair protein RAD50</fullName>
    </submittedName>
</protein>
<feature type="compositionally biased region" description="Basic and acidic residues" evidence="8">
    <location>
        <begin position="37"/>
        <end position="51"/>
    </location>
</feature>
<dbReference type="Pfam" id="PF07690">
    <property type="entry name" value="MFS_1"/>
    <property type="match status" value="1"/>
</dbReference>
<name>A0ABR4LIC5_9EURO</name>